<name>A0A383B4E8_9ZZZZ</name>
<evidence type="ECO:0000313" key="2">
    <source>
        <dbReference type="EMBL" id="SVE14781.1"/>
    </source>
</evidence>
<feature type="compositionally biased region" description="Basic and acidic residues" evidence="1">
    <location>
        <begin position="1"/>
        <end position="12"/>
    </location>
</feature>
<accession>A0A383B4E8</accession>
<dbReference type="AlphaFoldDB" id="A0A383B4E8"/>
<dbReference type="EMBL" id="UINC01197346">
    <property type="protein sequence ID" value="SVE14781.1"/>
    <property type="molecule type" value="Genomic_DNA"/>
</dbReference>
<reference evidence="2" key="1">
    <citation type="submission" date="2018-05" db="EMBL/GenBank/DDBJ databases">
        <authorList>
            <person name="Lanie J.A."/>
            <person name="Ng W.-L."/>
            <person name="Kazmierczak K.M."/>
            <person name="Andrzejewski T.M."/>
            <person name="Davidsen T.M."/>
            <person name="Wayne K.J."/>
            <person name="Tettelin H."/>
            <person name="Glass J.I."/>
            <person name="Rusch D."/>
            <person name="Podicherti R."/>
            <person name="Tsui H.-C.T."/>
            <person name="Winkler M.E."/>
        </authorList>
    </citation>
    <scope>NUCLEOTIDE SEQUENCE</scope>
</reference>
<sequence length="33" mass="3803">FRKCLEALEDLKPGNQQDDPEDPFQNLRGDQGE</sequence>
<organism evidence="2">
    <name type="scientific">marine metagenome</name>
    <dbReference type="NCBI Taxonomy" id="408172"/>
    <lineage>
        <taxon>unclassified sequences</taxon>
        <taxon>metagenomes</taxon>
        <taxon>ecological metagenomes</taxon>
    </lineage>
</organism>
<feature type="non-terminal residue" evidence="2">
    <location>
        <position position="1"/>
    </location>
</feature>
<feature type="region of interest" description="Disordered" evidence="1">
    <location>
        <begin position="1"/>
        <end position="33"/>
    </location>
</feature>
<protein>
    <submittedName>
        <fullName evidence="2">Uncharacterized protein</fullName>
    </submittedName>
</protein>
<gene>
    <name evidence="2" type="ORF">METZ01_LOCUS467635</name>
</gene>
<proteinExistence type="predicted"/>
<evidence type="ECO:0000256" key="1">
    <source>
        <dbReference type="SAM" id="MobiDB-lite"/>
    </source>
</evidence>